<dbReference type="InterPro" id="IPR006500">
    <property type="entry name" value="Helicase_put_C_phage/plasmid"/>
</dbReference>
<dbReference type="Pfam" id="PF08706">
    <property type="entry name" value="D5_N"/>
    <property type="match status" value="1"/>
</dbReference>
<dbReference type="InterPro" id="IPR051620">
    <property type="entry name" value="ORF904-like_C"/>
</dbReference>
<evidence type="ECO:0000259" key="4">
    <source>
        <dbReference type="PROSITE" id="PS51206"/>
    </source>
</evidence>
<dbReference type="SMART" id="SM00885">
    <property type="entry name" value="D5_N"/>
    <property type="match status" value="1"/>
</dbReference>
<sequence length="471" mass="54102">MNTEKKHVDVRSLRLLRKTYGAPAFYNEKTGQLKRLNEHYWAARFARTTNVIFQEGCFWQYDGRSGLWRKIGEPALMNQMLRAIIRRHEQFAEKVTTSFLRDVLTQWKGQPVNREMVPPSCPFIHVQNGVLEFQNGEWQLLPFSPDYFSRNQLPVSFDPGARYDRFLNELLLTAMTEDDVQTLKQYMGQCLLGRNISQTFLILSGTPGGGKGTLVNVIEQLIGRDNSVELRTNCLTGRFEVGRYLGKKLLIGRDVPSDFLQRAGAQKLKSLTGNDTLTAEFKGENSIEVVIGEFNVIIVSNSRLLLRFESDEGAWRRRLLVINYERPPLPTEKRIDQFDKVLMATEGSGILNFALAGAAELLSQNRQIQRSEEQMKKAESLLMSSDPVSYFISNYVELDPDSNLTVELMVRKFRDFSQSCKWPLASERKIQSRIKEMMFELYGIMQSKNISYEGRAVRGYIGCRFVKKNHA</sequence>
<dbReference type="PROSITE" id="PS51206">
    <property type="entry name" value="SF3_HELICASE_1"/>
    <property type="match status" value="1"/>
</dbReference>
<reference evidence="5 6" key="1">
    <citation type="submission" date="2019-08" db="EMBL/GenBank/DDBJ databases">
        <title>In-depth cultivation of the pig gut microbiome towards novel bacterial diversity and tailored functional studies.</title>
        <authorList>
            <person name="Wylensek D."/>
            <person name="Hitch T.C.A."/>
            <person name="Clavel T."/>
        </authorList>
    </citation>
    <scope>NUCLEOTIDE SEQUENCE [LARGE SCALE GENOMIC DNA]</scope>
    <source>
        <strain evidence="5 6">BBE-744-WT-12</strain>
    </source>
</reference>
<dbReference type="InterPro" id="IPR045455">
    <property type="entry name" value="NrS-1_pol-like_helicase"/>
</dbReference>
<dbReference type="SUPFAM" id="SSF52540">
    <property type="entry name" value="P-loop containing nucleoside triphosphate hydrolases"/>
    <property type="match status" value="1"/>
</dbReference>
<dbReference type="Gene3D" id="3.40.50.300">
    <property type="entry name" value="P-loop containing nucleotide triphosphate hydrolases"/>
    <property type="match status" value="1"/>
</dbReference>
<dbReference type="GO" id="GO:0016787">
    <property type="term" value="F:hydrolase activity"/>
    <property type="evidence" value="ECO:0007669"/>
    <property type="project" value="UniProtKB-KW"/>
</dbReference>
<dbReference type="NCBIfam" id="TIGR01613">
    <property type="entry name" value="primase_Cterm"/>
    <property type="match status" value="1"/>
</dbReference>
<keyword evidence="1" id="KW-0547">Nucleotide-binding</keyword>
<dbReference type="Proteomes" id="UP000435649">
    <property type="component" value="Unassembled WGS sequence"/>
</dbReference>
<evidence type="ECO:0000313" key="5">
    <source>
        <dbReference type="EMBL" id="MST98754.1"/>
    </source>
</evidence>
<dbReference type="PANTHER" id="PTHR35372:SF2">
    <property type="entry name" value="SF3 HELICASE DOMAIN-CONTAINING PROTEIN"/>
    <property type="match status" value="1"/>
</dbReference>
<dbReference type="RefSeq" id="WP_154419738.1">
    <property type="nucleotide sequence ID" value="NZ_VUNS01000023.1"/>
</dbReference>
<evidence type="ECO:0000256" key="1">
    <source>
        <dbReference type="ARBA" id="ARBA00022741"/>
    </source>
</evidence>
<feature type="domain" description="SF3 helicase" evidence="4">
    <location>
        <begin position="178"/>
        <end position="337"/>
    </location>
</feature>
<name>A0A844G721_9BACT</name>
<evidence type="ECO:0000256" key="3">
    <source>
        <dbReference type="ARBA" id="ARBA00022840"/>
    </source>
</evidence>
<gene>
    <name evidence="5" type="ORF">FYJ85_17070</name>
</gene>
<dbReference type="Pfam" id="PF19263">
    <property type="entry name" value="DUF5906"/>
    <property type="match status" value="1"/>
</dbReference>
<comment type="caution">
    <text evidence="5">The sequence shown here is derived from an EMBL/GenBank/DDBJ whole genome shotgun (WGS) entry which is preliminary data.</text>
</comment>
<dbReference type="InterPro" id="IPR014015">
    <property type="entry name" value="Helicase_SF3_DNA-vir"/>
</dbReference>
<dbReference type="InterPro" id="IPR014818">
    <property type="entry name" value="Phage/plasmid_primase_P4_C"/>
</dbReference>
<dbReference type="EMBL" id="VUNS01000023">
    <property type="protein sequence ID" value="MST98754.1"/>
    <property type="molecule type" value="Genomic_DNA"/>
</dbReference>
<keyword evidence="6" id="KW-1185">Reference proteome</keyword>
<accession>A0A844G721</accession>
<keyword evidence="2" id="KW-0378">Hydrolase</keyword>
<keyword evidence="3" id="KW-0067">ATP-binding</keyword>
<dbReference type="InterPro" id="IPR027417">
    <property type="entry name" value="P-loop_NTPase"/>
</dbReference>
<dbReference type="AlphaFoldDB" id="A0A844G721"/>
<dbReference type="GO" id="GO:0005524">
    <property type="term" value="F:ATP binding"/>
    <property type="evidence" value="ECO:0007669"/>
    <property type="project" value="UniProtKB-KW"/>
</dbReference>
<evidence type="ECO:0000256" key="2">
    <source>
        <dbReference type="ARBA" id="ARBA00022801"/>
    </source>
</evidence>
<protein>
    <recommendedName>
        <fullName evidence="4">SF3 helicase domain-containing protein</fullName>
    </recommendedName>
</protein>
<organism evidence="5 6">
    <name type="scientific">Victivallis lenta</name>
    <dbReference type="NCBI Taxonomy" id="2606640"/>
    <lineage>
        <taxon>Bacteria</taxon>
        <taxon>Pseudomonadati</taxon>
        <taxon>Lentisphaerota</taxon>
        <taxon>Lentisphaeria</taxon>
        <taxon>Victivallales</taxon>
        <taxon>Victivallaceae</taxon>
        <taxon>Victivallis</taxon>
    </lineage>
</organism>
<dbReference type="PANTHER" id="PTHR35372">
    <property type="entry name" value="ATP BINDING PROTEIN-RELATED"/>
    <property type="match status" value="1"/>
</dbReference>
<evidence type="ECO:0000313" key="6">
    <source>
        <dbReference type="Proteomes" id="UP000435649"/>
    </source>
</evidence>
<proteinExistence type="predicted"/>